<dbReference type="InterPro" id="IPR036390">
    <property type="entry name" value="WH_DNA-bd_sf"/>
</dbReference>
<evidence type="ECO:0000313" key="3">
    <source>
        <dbReference type="Proteomes" id="UP000198546"/>
    </source>
</evidence>
<evidence type="ECO:0000259" key="1">
    <source>
        <dbReference type="SMART" id="SM00418"/>
    </source>
</evidence>
<accession>A0A1G7C861</accession>
<dbReference type="InterPro" id="IPR036388">
    <property type="entry name" value="WH-like_DNA-bd_sf"/>
</dbReference>
<dbReference type="Pfam" id="PF12840">
    <property type="entry name" value="HTH_20"/>
    <property type="match status" value="1"/>
</dbReference>
<evidence type="ECO:0000313" key="2">
    <source>
        <dbReference type="EMBL" id="SDE35521.1"/>
    </source>
</evidence>
<sequence length="184" mass="19818">MAGMLDAMASSEVLLHPVRMRIVRAFLGDRALTTTQLAAELDDVPAGSLYRHVALLADAGVLRVAAERRIRGSVERTYTLAHAAASLGAAELAAMTPEQHSQAFLAFVAGLIADFDRYLAAGTPDIVRDGVGYSMNAVWLTDTEFLEFTRDLATVFQSRLANAPGEGRRRRVVANVILPAPDKP</sequence>
<dbReference type="Gene3D" id="1.10.10.10">
    <property type="entry name" value="Winged helix-like DNA-binding domain superfamily/Winged helix DNA-binding domain"/>
    <property type="match status" value="1"/>
</dbReference>
<dbReference type="SMART" id="SM00418">
    <property type="entry name" value="HTH_ARSR"/>
    <property type="match status" value="1"/>
</dbReference>
<dbReference type="InterPro" id="IPR011991">
    <property type="entry name" value="ArsR-like_HTH"/>
</dbReference>
<name>A0A1G7C861_9ACTN</name>
<dbReference type="SUPFAM" id="SSF46785">
    <property type="entry name" value="Winged helix' DNA-binding domain"/>
    <property type="match status" value="1"/>
</dbReference>
<dbReference type="GO" id="GO:0003700">
    <property type="term" value="F:DNA-binding transcription factor activity"/>
    <property type="evidence" value="ECO:0007669"/>
    <property type="project" value="InterPro"/>
</dbReference>
<feature type="domain" description="HTH arsR-type" evidence="1">
    <location>
        <begin position="9"/>
        <end position="92"/>
    </location>
</feature>
<organism evidence="2 3">
    <name type="scientific">Auraticoccus monumenti</name>
    <dbReference type="NCBI Taxonomy" id="675864"/>
    <lineage>
        <taxon>Bacteria</taxon>
        <taxon>Bacillati</taxon>
        <taxon>Actinomycetota</taxon>
        <taxon>Actinomycetes</taxon>
        <taxon>Propionibacteriales</taxon>
        <taxon>Propionibacteriaceae</taxon>
        <taxon>Auraticoccus</taxon>
    </lineage>
</organism>
<proteinExistence type="predicted"/>
<protein>
    <submittedName>
        <fullName evidence="2">Helix-turn-helix domain-containing protein</fullName>
    </submittedName>
</protein>
<dbReference type="Gene3D" id="6.10.140.2180">
    <property type="match status" value="1"/>
</dbReference>
<dbReference type="EMBL" id="LT629688">
    <property type="protein sequence ID" value="SDE35521.1"/>
    <property type="molecule type" value="Genomic_DNA"/>
</dbReference>
<gene>
    <name evidence="2" type="ORF">SAMN04489747_3194</name>
</gene>
<dbReference type="AlphaFoldDB" id="A0A1G7C861"/>
<reference evidence="2 3" key="1">
    <citation type="submission" date="2016-10" db="EMBL/GenBank/DDBJ databases">
        <authorList>
            <person name="de Groot N.N."/>
        </authorList>
    </citation>
    <scope>NUCLEOTIDE SEQUENCE [LARGE SCALE GENOMIC DNA]</scope>
    <source>
        <strain evidence="2 3">MON 2.2</strain>
    </source>
</reference>
<dbReference type="STRING" id="675864.SAMN04489747_3194"/>
<dbReference type="Proteomes" id="UP000198546">
    <property type="component" value="Chromosome i"/>
</dbReference>
<dbReference type="InterPro" id="IPR001845">
    <property type="entry name" value="HTH_ArsR_DNA-bd_dom"/>
</dbReference>
<keyword evidence="3" id="KW-1185">Reference proteome</keyword>
<dbReference type="CDD" id="cd00090">
    <property type="entry name" value="HTH_ARSR"/>
    <property type="match status" value="1"/>
</dbReference>